<proteinExistence type="predicted"/>
<comment type="caution">
    <text evidence="1">The sequence shown here is derived from an EMBL/GenBank/DDBJ whole genome shotgun (WGS) entry which is preliminary data.</text>
</comment>
<organism evidence="1 2">
    <name type="scientific">Ostreobium quekettii</name>
    <dbReference type="NCBI Taxonomy" id="121088"/>
    <lineage>
        <taxon>Eukaryota</taxon>
        <taxon>Viridiplantae</taxon>
        <taxon>Chlorophyta</taxon>
        <taxon>core chlorophytes</taxon>
        <taxon>Ulvophyceae</taxon>
        <taxon>TCBD clade</taxon>
        <taxon>Bryopsidales</taxon>
        <taxon>Ostreobineae</taxon>
        <taxon>Ostreobiaceae</taxon>
        <taxon>Ostreobium</taxon>
    </lineage>
</organism>
<dbReference type="EMBL" id="CAJHUC010000965">
    <property type="protein sequence ID" value="CAD7699172.1"/>
    <property type="molecule type" value="Genomic_DNA"/>
</dbReference>
<evidence type="ECO:0000313" key="1">
    <source>
        <dbReference type="EMBL" id="CAD7699172.1"/>
    </source>
</evidence>
<gene>
    <name evidence="1" type="ORF">OSTQU699_LOCUS4531</name>
</gene>
<dbReference type="AlphaFoldDB" id="A0A8S1IYV4"/>
<reference evidence="1" key="1">
    <citation type="submission" date="2020-12" db="EMBL/GenBank/DDBJ databases">
        <authorList>
            <person name="Iha C."/>
        </authorList>
    </citation>
    <scope>NUCLEOTIDE SEQUENCE</scope>
</reference>
<accession>A0A8S1IYV4</accession>
<dbReference type="Proteomes" id="UP000708148">
    <property type="component" value="Unassembled WGS sequence"/>
</dbReference>
<keyword evidence="2" id="KW-1185">Reference proteome</keyword>
<evidence type="ECO:0000313" key="2">
    <source>
        <dbReference type="Proteomes" id="UP000708148"/>
    </source>
</evidence>
<protein>
    <submittedName>
        <fullName evidence="1">Uncharacterized protein</fullName>
    </submittedName>
</protein>
<sequence>MQTTLVHAKMCRKAVTNTLHTLLKSVAHALPCSVQACLGHQSWHPVFFPSAQFYETLVPAPQGEGMDAARTEDFSSALAAELKSLKSGEKQQFQVWNTGIPGSVYIKFDSDYGKPGHDQLRLIYC</sequence>
<name>A0A8S1IYV4_9CHLO</name>